<evidence type="ECO:0000256" key="2">
    <source>
        <dbReference type="ARBA" id="ARBA00022617"/>
    </source>
</evidence>
<gene>
    <name evidence="7" type="ORF">HAND00432_LOCUS18739</name>
    <name evidence="6" type="ORF">HAND1043_LOCUS17037</name>
</gene>
<proteinExistence type="predicted"/>
<evidence type="ECO:0000313" key="6">
    <source>
        <dbReference type="EMBL" id="CAD8750533.1"/>
    </source>
</evidence>
<keyword evidence="2" id="KW-0349">Heme</keyword>
<evidence type="ECO:0000256" key="3">
    <source>
        <dbReference type="ARBA" id="ARBA00022723"/>
    </source>
</evidence>
<evidence type="ECO:0000256" key="5">
    <source>
        <dbReference type="SAM" id="MobiDB-lite"/>
    </source>
</evidence>
<dbReference type="AlphaFoldDB" id="A0A6T8N2Y7"/>
<dbReference type="GO" id="GO:0020037">
    <property type="term" value="F:heme binding"/>
    <property type="evidence" value="ECO:0007669"/>
    <property type="project" value="InterPro"/>
</dbReference>
<keyword evidence="3" id="KW-0479">Metal-binding</keyword>
<dbReference type="GO" id="GO:0046872">
    <property type="term" value="F:metal ion binding"/>
    <property type="evidence" value="ECO:0007669"/>
    <property type="project" value="UniProtKB-KW"/>
</dbReference>
<name>A0A6T8N2Y7_HEMAN</name>
<protein>
    <recommendedName>
        <fullName evidence="8">Globin</fullName>
    </recommendedName>
</protein>
<organism evidence="6">
    <name type="scientific">Hemiselmis andersenii</name>
    <name type="common">Cryptophyte alga</name>
    <dbReference type="NCBI Taxonomy" id="464988"/>
    <lineage>
        <taxon>Eukaryota</taxon>
        <taxon>Cryptophyceae</taxon>
        <taxon>Cryptomonadales</taxon>
        <taxon>Hemiselmidaceae</taxon>
        <taxon>Hemiselmis</taxon>
    </lineage>
</organism>
<dbReference type="InterPro" id="IPR001486">
    <property type="entry name" value="Hemoglobin_trunc"/>
</dbReference>
<evidence type="ECO:0000256" key="4">
    <source>
        <dbReference type="ARBA" id="ARBA00023004"/>
    </source>
</evidence>
<dbReference type="SUPFAM" id="SSF46458">
    <property type="entry name" value="Globin-like"/>
    <property type="match status" value="1"/>
</dbReference>
<accession>A0A6T8N2Y7</accession>
<feature type="region of interest" description="Disordered" evidence="5">
    <location>
        <begin position="189"/>
        <end position="208"/>
    </location>
</feature>
<reference evidence="6" key="1">
    <citation type="submission" date="2021-01" db="EMBL/GenBank/DDBJ databases">
        <authorList>
            <person name="Corre E."/>
            <person name="Pelletier E."/>
            <person name="Niang G."/>
            <person name="Scheremetjew M."/>
            <person name="Finn R."/>
            <person name="Kale V."/>
            <person name="Holt S."/>
            <person name="Cochrane G."/>
            <person name="Meng A."/>
            <person name="Brown T."/>
            <person name="Cohen L."/>
        </authorList>
    </citation>
    <scope>NUCLEOTIDE SEQUENCE</scope>
    <source>
        <strain evidence="6">CCMP441</strain>
        <strain evidence="7">CCMP644</strain>
    </source>
</reference>
<evidence type="ECO:0008006" key="8">
    <source>
        <dbReference type="Google" id="ProtNLM"/>
    </source>
</evidence>
<dbReference type="Pfam" id="PF01152">
    <property type="entry name" value="Bac_globin"/>
    <property type="match status" value="1"/>
</dbReference>
<dbReference type="EMBL" id="HBFK01027972">
    <property type="protein sequence ID" value="CAD8750533.1"/>
    <property type="molecule type" value="Transcribed_RNA"/>
</dbReference>
<keyword evidence="4" id="KW-0408">Iron</keyword>
<evidence type="ECO:0000313" key="7">
    <source>
        <dbReference type="EMBL" id="CAD8967745.1"/>
    </source>
</evidence>
<dbReference type="Gene3D" id="1.10.490.10">
    <property type="entry name" value="Globins"/>
    <property type="match status" value="1"/>
</dbReference>
<sequence>MATQSGDRYKTGNGYVTEHSRRMFIEDNPSVEAPTSLVAGKNGEPLFFWQLHSILGSQRIEAIIRRFYTLVWEGEDWFKEAFVLTNDLEGHIWTQSAFWIDAMGGGRAYHGGHFRLSFHHSRIEEAMTRKGAIRWLELMRQAVEECDLTDDPRVKPCISSFLELHMNKYGEQFEYSTEGLDYQIKSKPPEVQEDRHPPTVEGSSFCGW</sequence>
<dbReference type="InterPro" id="IPR012292">
    <property type="entry name" value="Globin/Proto"/>
</dbReference>
<dbReference type="EMBL" id="HBFX01031075">
    <property type="protein sequence ID" value="CAD8967745.1"/>
    <property type="molecule type" value="Transcribed_RNA"/>
</dbReference>
<evidence type="ECO:0000256" key="1">
    <source>
        <dbReference type="ARBA" id="ARBA00022448"/>
    </source>
</evidence>
<dbReference type="InterPro" id="IPR009050">
    <property type="entry name" value="Globin-like_sf"/>
</dbReference>
<keyword evidence="1" id="KW-0813">Transport</keyword>
<dbReference type="GO" id="GO:0019825">
    <property type="term" value="F:oxygen binding"/>
    <property type="evidence" value="ECO:0007669"/>
    <property type="project" value="InterPro"/>
</dbReference>
<feature type="compositionally biased region" description="Basic and acidic residues" evidence="5">
    <location>
        <begin position="189"/>
        <end position="198"/>
    </location>
</feature>